<gene>
    <name evidence="7" type="ORF">M8445_10970</name>
</gene>
<dbReference type="EC" id="2.3.1.-" evidence="7"/>
<dbReference type="Proteomes" id="UP001217044">
    <property type="component" value="Chromosome"/>
</dbReference>
<sequence length="154" mass="16824">MPHTFRCGAFDCGVKSINDALRGELLTSIREGRSRAYYVEEGGVCLGFISLRAESFELRDSIDREEFVVSGLKVPGVLLELIGTDESARGRGVGRFLLLSALVLARQVADTVGARFLVLDSLPEAVAFYAAKGFRRTVHQPDAATVFMVLDLLE</sequence>
<organism evidence="7 8">
    <name type="scientific">Deinococcus aquaticus</name>
    <dbReference type="NCBI Taxonomy" id="328692"/>
    <lineage>
        <taxon>Bacteria</taxon>
        <taxon>Thermotogati</taxon>
        <taxon>Deinococcota</taxon>
        <taxon>Deinococci</taxon>
        <taxon>Deinococcales</taxon>
        <taxon>Deinococcaceae</taxon>
        <taxon>Deinococcus</taxon>
    </lineage>
</organism>
<evidence type="ECO:0000313" key="7">
    <source>
        <dbReference type="EMBL" id="WDA57871.1"/>
    </source>
</evidence>
<evidence type="ECO:0000256" key="5">
    <source>
        <dbReference type="ARBA" id="ARBA00049880"/>
    </source>
</evidence>
<feature type="domain" description="N-acetyltransferase" evidence="6">
    <location>
        <begin position="1"/>
        <end position="153"/>
    </location>
</feature>
<dbReference type="InterPro" id="IPR016181">
    <property type="entry name" value="Acyl_CoA_acyltransferase"/>
</dbReference>
<keyword evidence="1" id="KW-0678">Repressor</keyword>
<proteinExistence type="predicted"/>
<dbReference type="GO" id="GO:0016746">
    <property type="term" value="F:acyltransferase activity"/>
    <property type="evidence" value="ECO:0007669"/>
    <property type="project" value="UniProtKB-KW"/>
</dbReference>
<keyword evidence="4 7" id="KW-0012">Acyltransferase</keyword>
<evidence type="ECO:0000313" key="8">
    <source>
        <dbReference type="Proteomes" id="UP001217044"/>
    </source>
</evidence>
<evidence type="ECO:0000256" key="2">
    <source>
        <dbReference type="ARBA" id="ARBA00022649"/>
    </source>
</evidence>
<dbReference type="PANTHER" id="PTHR36449:SF1">
    <property type="entry name" value="ACETYLTRANSFERASE"/>
    <property type="match status" value="1"/>
</dbReference>
<dbReference type="SUPFAM" id="SSF55729">
    <property type="entry name" value="Acyl-CoA N-acyltransferases (Nat)"/>
    <property type="match status" value="1"/>
</dbReference>
<dbReference type="PROSITE" id="PS51186">
    <property type="entry name" value="GNAT"/>
    <property type="match status" value="1"/>
</dbReference>
<accession>A0ABY7UY76</accession>
<dbReference type="Gene3D" id="3.40.630.30">
    <property type="match status" value="1"/>
</dbReference>
<dbReference type="PANTHER" id="PTHR36449">
    <property type="entry name" value="ACETYLTRANSFERASE-RELATED"/>
    <property type="match status" value="1"/>
</dbReference>
<reference evidence="7 8" key="1">
    <citation type="submission" date="2022-12" db="EMBL/GenBank/DDBJ databases">
        <title>Genome Sequence of Deinococcus aquaticus Type Strain PB314.</title>
        <authorList>
            <person name="Albert C."/>
            <person name="Hill J."/>
            <person name="Boren L."/>
            <person name="Scholz-Ng S."/>
            <person name="Fatema N."/>
            <person name="Grosso R."/>
            <person name="Soboslay E."/>
            <person name="Tuohy J."/>
        </authorList>
    </citation>
    <scope>NUCLEOTIDE SEQUENCE [LARGE SCALE GENOMIC DNA]</scope>
    <source>
        <strain evidence="7 8">PB-314</strain>
    </source>
</reference>
<keyword evidence="2" id="KW-1277">Toxin-antitoxin system</keyword>
<keyword evidence="8" id="KW-1185">Reference proteome</keyword>
<name>A0ABY7UY76_9DEIO</name>
<protein>
    <submittedName>
        <fullName evidence="7">GNAT family N-acetyltransferase</fullName>
        <ecNumber evidence="7">2.3.1.-</ecNumber>
    </submittedName>
</protein>
<evidence type="ECO:0000259" key="6">
    <source>
        <dbReference type="PROSITE" id="PS51186"/>
    </source>
</evidence>
<keyword evidence="3 7" id="KW-0808">Transferase</keyword>
<dbReference type="RefSeq" id="WP_273987796.1">
    <property type="nucleotide sequence ID" value="NZ_BAABQT010000023.1"/>
</dbReference>
<dbReference type="InterPro" id="IPR000182">
    <property type="entry name" value="GNAT_dom"/>
</dbReference>
<evidence type="ECO:0000256" key="1">
    <source>
        <dbReference type="ARBA" id="ARBA00022491"/>
    </source>
</evidence>
<evidence type="ECO:0000256" key="4">
    <source>
        <dbReference type="ARBA" id="ARBA00023315"/>
    </source>
</evidence>
<evidence type="ECO:0000256" key="3">
    <source>
        <dbReference type="ARBA" id="ARBA00022679"/>
    </source>
</evidence>
<dbReference type="EMBL" id="CP115165">
    <property type="protein sequence ID" value="WDA57871.1"/>
    <property type="molecule type" value="Genomic_DNA"/>
</dbReference>
<comment type="catalytic activity">
    <reaction evidence="5">
        <text>glycyl-tRNA(Gly) + acetyl-CoA = N-acetylglycyl-tRNA(Gly) + CoA + H(+)</text>
        <dbReference type="Rhea" id="RHEA:81867"/>
        <dbReference type="Rhea" id="RHEA-COMP:9683"/>
        <dbReference type="Rhea" id="RHEA-COMP:19766"/>
        <dbReference type="ChEBI" id="CHEBI:15378"/>
        <dbReference type="ChEBI" id="CHEBI:57287"/>
        <dbReference type="ChEBI" id="CHEBI:57288"/>
        <dbReference type="ChEBI" id="CHEBI:78522"/>
        <dbReference type="ChEBI" id="CHEBI:232036"/>
    </reaction>
</comment>
<dbReference type="Pfam" id="PF00583">
    <property type="entry name" value="Acetyltransf_1"/>
    <property type="match status" value="1"/>
</dbReference>